<dbReference type="Proteomes" id="UP001212841">
    <property type="component" value="Unassembled WGS sequence"/>
</dbReference>
<accession>A0AAD5S7D8</accession>
<name>A0AAD5S7D8_9FUNG</name>
<dbReference type="EMBL" id="JADGJD010001205">
    <property type="protein sequence ID" value="KAJ3045972.1"/>
    <property type="molecule type" value="Genomic_DNA"/>
</dbReference>
<sequence length="378" mass="41878">MKFLASLSSILLLVLTLDAVTAVVVDDPNSIERRQGGKSLTKRGVRFNALTVNALTRNALTRNGVRFNALTRNRLSMNALTRNGLEIQGAKFNTTTYDELIGSALYQNRDTRTVMAWAQGQVDQDLYWNTTQGLVEVGLANELDPAMIVEDTVFAMAYSALSSTTLPAEVLTILQNRTHPAFDLMDLWMQYIVDCALPLTSTVTIPSTNLTYTGGMNLAPTWRTNPIAFNTSAKRWVSACLAARHNMFGIPVSISLRGNTTLQPFLATSGNETTVYKIPEGYFWGDFFTGWTPHLNACYTRVYDHRAPVNAYANQRVCATGLPTDFGYLNCGNVRSVGECEGVCTDSQTTQFWGKKCGNYEEVITVYLEDKAKLKYIS</sequence>
<protein>
    <submittedName>
        <fullName evidence="2">Uncharacterized protein</fullName>
    </submittedName>
</protein>
<feature type="signal peptide" evidence="1">
    <location>
        <begin position="1"/>
        <end position="22"/>
    </location>
</feature>
<reference evidence="2" key="1">
    <citation type="submission" date="2020-05" db="EMBL/GenBank/DDBJ databases">
        <title>Phylogenomic resolution of chytrid fungi.</title>
        <authorList>
            <person name="Stajich J.E."/>
            <person name="Amses K."/>
            <person name="Simmons R."/>
            <person name="Seto K."/>
            <person name="Myers J."/>
            <person name="Bonds A."/>
            <person name="Quandt C.A."/>
            <person name="Barry K."/>
            <person name="Liu P."/>
            <person name="Grigoriev I."/>
            <person name="Longcore J.E."/>
            <person name="James T.Y."/>
        </authorList>
    </citation>
    <scope>NUCLEOTIDE SEQUENCE</scope>
    <source>
        <strain evidence="2">JEL0318</strain>
    </source>
</reference>
<gene>
    <name evidence="2" type="ORF">HK097_001082</name>
</gene>
<evidence type="ECO:0000313" key="2">
    <source>
        <dbReference type="EMBL" id="KAJ3045972.1"/>
    </source>
</evidence>
<keyword evidence="3" id="KW-1185">Reference proteome</keyword>
<comment type="caution">
    <text evidence="2">The sequence shown here is derived from an EMBL/GenBank/DDBJ whole genome shotgun (WGS) entry which is preliminary data.</text>
</comment>
<organism evidence="2 3">
    <name type="scientific">Rhizophlyctis rosea</name>
    <dbReference type="NCBI Taxonomy" id="64517"/>
    <lineage>
        <taxon>Eukaryota</taxon>
        <taxon>Fungi</taxon>
        <taxon>Fungi incertae sedis</taxon>
        <taxon>Chytridiomycota</taxon>
        <taxon>Chytridiomycota incertae sedis</taxon>
        <taxon>Chytridiomycetes</taxon>
        <taxon>Rhizophlyctidales</taxon>
        <taxon>Rhizophlyctidaceae</taxon>
        <taxon>Rhizophlyctis</taxon>
    </lineage>
</organism>
<evidence type="ECO:0000256" key="1">
    <source>
        <dbReference type="SAM" id="SignalP"/>
    </source>
</evidence>
<evidence type="ECO:0000313" key="3">
    <source>
        <dbReference type="Proteomes" id="UP001212841"/>
    </source>
</evidence>
<keyword evidence="1" id="KW-0732">Signal</keyword>
<feature type="chain" id="PRO_5042274671" evidence="1">
    <location>
        <begin position="23"/>
        <end position="378"/>
    </location>
</feature>
<dbReference type="AlphaFoldDB" id="A0AAD5S7D8"/>
<proteinExistence type="predicted"/>